<protein>
    <recommendedName>
        <fullName evidence="2">SLH domain-containing protein</fullName>
    </recommendedName>
</protein>
<dbReference type="Proteomes" id="UP000000370">
    <property type="component" value="Chromosome"/>
</dbReference>
<dbReference type="InterPro" id="IPR001119">
    <property type="entry name" value="SLH_dom"/>
</dbReference>
<dbReference type="Pfam" id="PF00395">
    <property type="entry name" value="SLH"/>
    <property type="match status" value="1"/>
</dbReference>
<sequence length="439" mass="51188" precursor="true">MKIVKKDYRIVLLCIILLLSIVFEKTLVVQASTNYITRGYFIKLVCQEIGITAKGTTNQAYINAAIENGIIAQNTFSDYERNVSKMDAAVILVNAHESLYGNTLSEDLIQTIFEKRITDINKIPEYRQIPFAKAYAYGYIKGSSDGSYTTSSTFNPTQKISKATALSFISMLKVENMRSRITEDGQLIRTTNLPKFAEFYSYILASYPNAFYDWEFGFMKNYHTRYQDGKPYEEYLYETGEYKDGINFAYPATVKNYKKDQLMYTLLDGTKTNYEGMINDAWLTWEKNIEEYLWNVFNVDYRTIEKNKQWYNAVTMTSIYYKSNKTYLDNYINEYISLAKKNKTIIECDKIAFDKSGIYKNSNGTYIRVYVHYKIKSSINNKQVLLSPLAFTFERYPNFLNVKLYEWRNGYFDLVLLPDGSIDSGIFNDYFHDVNVLGR</sequence>
<evidence type="ECO:0000256" key="1">
    <source>
        <dbReference type="ARBA" id="ARBA00022737"/>
    </source>
</evidence>
<organism evidence="3 4">
    <name type="scientific">Lachnoclostridium phytofermentans (strain ATCC 700394 / DSM 18823 / ISDg)</name>
    <name type="common">Clostridium phytofermentans</name>
    <dbReference type="NCBI Taxonomy" id="357809"/>
    <lineage>
        <taxon>Bacteria</taxon>
        <taxon>Bacillati</taxon>
        <taxon>Bacillota</taxon>
        <taxon>Clostridia</taxon>
        <taxon>Lachnospirales</taxon>
        <taxon>Lachnospiraceae</taxon>
    </lineage>
</organism>
<keyword evidence="1" id="KW-0677">Repeat</keyword>
<name>A9KKR0_LACP7</name>
<dbReference type="eggNOG" id="ENOG50345K5">
    <property type="taxonomic scope" value="Bacteria"/>
</dbReference>
<evidence type="ECO:0000259" key="2">
    <source>
        <dbReference type="Pfam" id="PF00395"/>
    </source>
</evidence>
<dbReference type="KEGG" id="cpy:Cphy_0844"/>
<dbReference type="OrthoDB" id="2020910at2"/>
<dbReference type="STRING" id="357809.Cphy_0844"/>
<evidence type="ECO:0000313" key="4">
    <source>
        <dbReference type="Proteomes" id="UP000000370"/>
    </source>
</evidence>
<accession>A9KKR0</accession>
<keyword evidence="4" id="KW-1185">Reference proteome</keyword>
<dbReference type="EMBL" id="CP000885">
    <property type="protein sequence ID" value="ABX41231.1"/>
    <property type="molecule type" value="Genomic_DNA"/>
</dbReference>
<gene>
    <name evidence="3" type="ordered locus">Cphy_0844</name>
</gene>
<dbReference type="HOGENOM" id="CLU_623625_0_0_9"/>
<dbReference type="AlphaFoldDB" id="A9KKR0"/>
<proteinExistence type="predicted"/>
<evidence type="ECO:0000313" key="3">
    <source>
        <dbReference type="EMBL" id="ABX41231.1"/>
    </source>
</evidence>
<reference evidence="4" key="1">
    <citation type="submission" date="2007-11" db="EMBL/GenBank/DDBJ databases">
        <title>Complete genome sequence of Clostridium phytofermentans ISDg.</title>
        <authorList>
            <person name="Leschine S.B."/>
            <person name="Warnick T.A."/>
            <person name="Blanchard J.L."/>
            <person name="Schnell D.J."/>
            <person name="Petit E.L."/>
            <person name="LaTouf W.G."/>
            <person name="Copeland A."/>
            <person name="Lucas S."/>
            <person name="Lapidus A."/>
            <person name="Barry K."/>
            <person name="Glavina del Rio T."/>
            <person name="Dalin E."/>
            <person name="Tice H."/>
            <person name="Pitluck S."/>
            <person name="Kiss H."/>
            <person name="Brettin T."/>
            <person name="Bruce D."/>
            <person name="Detter J.C."/>
            <person name="Han C."/>
            <person name="Kuske C."/>
            <person name="Schmutz J."/>
            <person name="Larimer F."/>
            <person name="Land M."/>
            <person name="Hauser L."/>
            <person name="Kyrpides N."/>
            <person name="Kim E.A."/>
            <person name="Richardson P."/>
        </authorList>
    </citation>
    <scope>NUCLEOTIDE SEQUENCE [LARGE SCALE GENOMIC DNA]</scope>
    <source>
        <strain evidence="4">ATCC 700394 / DSM 18823 / ISDg</strain>
    </source>
</reference>
<dbReference type="RefSeq" id="WP_012198876.1">
    <property type="nucleotide sequence ID" value="NC_010001.1"/>
</dbReference>
<feature type="domain" description="SLH" evidence="2">
    <location>
        <begin position="117"/>
        <end position="165"/>
    </location>
</feature>